<name>A0A8T0J0M2_CERPU</name>
<evidence type="ECO:0000259" key="22">
    <source>
        <dbReference type="PROSITE" id="PS51782"/>
    </source>
</evidence>
<evidence type="ECO:0000313" key="24">
    <source>
        <dbReference type="Proteomes" id="UP000822688"/>
    </source>
</evidence>
<proteinExistence type="predicted"/>
<evidence type="ECO:0000256" key="18">
    <source>
        <dbReference type="SAM" id="MobiDB-lite"/>
    </source>
</evidence>
<comment type="catalytic activity">
    <reaction evidence="16">
        <text>L-seryl-[protein] + ATP = O-phospho-L-seryl-[protein] + ADP + H(+)</text>
        <dbReference type="Rhea" id="RHEA:17989"/>
        <dbReference type="Rhea" id="RHEA-COMP:9863"/>
        <dbReference type="Rhea" id="RHEA-COMP:11604"/>
        <dbReference type="ChEBI" id="CHEBI:15378"/>
        <dbReference type="ChEBI" id="CHEBI:29999"/>
        <dbReference type="ChEBI" id="CHEBI:30616"/>
        <dbReference type="ChEBI" id="CHEBI:83421"/>
        <dbReference type="ChEBI" id="CHEBI:456216"/>
        <dbReference type="EC" id="2.7.11.1"/>
    </reaction>
</comment>
<dbReference type="Gene3D" id="1.10.510.10">
    <property type="entry name" value="Transferase(Phosphotransferase) domain 1"/>
    <property type="match status" value="1"/>
</dbReference>
<dbReference type="PROSITE" id="PS00108">
    <property type="entry name" value="PROTEIN_KINASE_ST"/>
    <property type="match status" value="1"/>
</dbReference>
<feature type="chain" id="PRO_5035936224" description="non-specific serine/threonine protein kinase" evidence="20">
    <location>
        <begin position="23"/>
        <end position="681"/>
    </location>
</feature>
<dbReference type="GO" id="GO:0005524">
    <property type="term" value="F:ATP binding"/>
    <property type="evidence" value="ECO:0007669"/>
    <property type="project" value="UniProtKB-UniRule"/>
</dbReference>
<keyword evidence="7 20" id="KW-0732">Signal</keyword>
<keyword evidence="11 19" id="KW-1133">Transmembrane helix</keyword>
<dbReference type="PANTHER" id="PTHR45927:SF6">
    <property type="entry name" value="PROTEIN LYK5"/>
    <property type="match status" value="1"/>
</dbReference>
<evidence type="ECO:0000256" key="5">
    <source>
        <dbReference type="ARBA" id="ARBA00022679"/>
    </source>
</evidence>
<comment type="caution">
    <text evidence="23">The sequence shown here is derived from an EMBL/GenBank/DDBJ whole genome shotgun (WGS) entry which is preliminary data.</text>
</comment>
<evidence type="ECO:0000256" key="17">
    <source>
        <dbReference type="PROSITE-ProRule" id="PRU10141"/>
    </source>
</evidence>
<dbReference type="Pfam" id="PF23457">
    <property type="entry name" value="LysM2_NFP"/>
    <property type="match status" value="1"/>
</dbReference>
<evidence type="ECO:0000256" key="19">
    <source>
        <dbReference type="SAM" id="Phobius"/>
    </source>
</evidence>
<evidence type="ECO:0000313" key="23">
    <source>
        <dbReference type="EMBL" id="KAG0588566.1"/>
    </source>
</evidence>
<dbReference type="PROSITE" id="PS50011">
    <property type="entry name" value="PROTEIN_KINASE_DOM"/>
    <property type="match status" value="1"/>
</dbReference>
<keyword evidence="5" id="KW-0808">Transferase</keyword>
<dbReference type="Pfam" id="PF00069">
    <property type="entry name" value="Pkinase"/>
    <property type="match status" value="1"/>
</dbReference>
<dbReference type="FunFam" id="3.30.200.20:FF:000542">
    <property type="entry name" value="Receptor-like serine/threonine-protein kinase At4g25390"/>
    <property type="match status" value="1"/>
</dbReference>
<keyword evidence="6 19" id="KW-0812">Transmembrane</keyword>
<dbReference type="InterPro" id="IPR018392">
    <property type="entry name" value="LysM"/>
</dbReference>
<sequence length="681" mass="74929">MRLLLAIVLVSQAAMAPFATMAQQPYNNTDGYSCNGRDRTCSTYAFYRTFQGQESVAKVAGYFKIPPAIVADLSGLTDLAPNAILPLGQPLYIPIDCKCHNVTSQMEVPYTIAPGDNFALVASTIYGDLTTYQAMTVSNPRMNVFFLVVGDTAVVPIFCACPTADQIANGTQFLLTYAVYPDETLEIISANFNVTVAELSVANELPTNVSLWVHTTLLVPLQSLPPIAAMANFPHVVIGPSNMKPTSNSSRSRKVGIFAGLSAAFVAVLLVACLFVARHRKRAPSKKRDELSDFSLVDPNLALRMFAYKELRKATKNFRRSELLGSGGFGAVYKGTLPSGAVVAVKQMRMESKHGKESFRAEVTSLSHIRHRNLVQLRGWCHEEEQLLLVYDYMCNGSLDEWLFQFSECCESGKGKGMSSLRDGEALPLKLRRSILSGVANALSYLHEECPQCVLHRDIKSSNVLLDAELNAYLGDFGLARLIDHQKMARTTMMAGTLGYLAPEMSHTGKATKETDVYSFGILMLEVMCGRQPLDVTTIDLGEGLLEDRVWRAHEAGNILQAADPKLGTVTFSDATSSSFGGFESPEASSKMSSTDIHDTRSMTDITRDGAMETRKMITNLLQLGLLCCHPRPEDRPPMRLVSQLMLQSLENMEMLMPCLPEWKPQVLYSRSGFRGFPQSL</sequence>
<organism evidence="23 24">
    <name type="scientific">Ceratodon purpureus</name>
    <name type="common">Fire moss</name>
    <name type="synonym">Dicranum purpureum</name>
    <dbReference type="NCBI Taxonomy" id="3225"/>
    <lineage>
        <taxon>Eukaryota</taxon>
        <taxon>Viridiplantae</taxon>
        <taxon>Streptophyta</taxon>
        <taxon>Embryophyta</taxon>
        <taxon>Bryophyta</taxon>
        <taxon>Bryophytina</taxon>
        <taxon>Bryopsida</taxon>
        <taxon>Dicranidae</taxon>
        <taxon>Pseudoditrichales</taxon>
        <taxon>Ditrichaceae</taxon>
        <taxon>Ceratodon</taxon>
    </lineage>
</organism>
<evidence type="ECO:0000256" key="1">
    <source>
        <dbReference type="ARBA" id="ARBA00004251"/>
    </source>
</evidence>
<evidence type="ECO:0000256" key="16">
    <source>
        <dbReference type="ARBA" id="ARBA00048679"/>
    </source>
</evidence>
<evidence type="ECO:0000256" key="10">
    <source>
        <dbReference type="ARBA" id="ARBA00022840"/>
    </source>
</evidence>
<dbReference type="Gene3D" id="3.30.200.20">
    <property type="entry name" value="Phosphorylase Kinase, domain 1"/>
    <property type="match status" value="1"/>
</dbReference>
<evidence type="ECO:0000256" key="4">
    <source>
        <dbReference type="ARBA" id="ARBA00022527"/>
    </source>
</evidence>
<dbReference type="EC" id="2.7.11.1" evidence="2"/>
<dbReference type="PROSITE" id="PS00107">
    <property type="entry name" value="PROTEIN_KINASE_ATP"/>
    <property type="match status" value="1"/>
</dbReference>
<feature type="domain" description="Protein kinase" evidence="21">
    <location>
        <begin position="318"/>
        <end position="656"/>
    </location>
</feature>
<feature type="signal peptide" evidence="20">
    <location>
        <begin position="1"/>
        <end position="22"/>
    </location>
</feature>
<evidence type="ECO:0000259" key="21">
    <source>
        <dbReference type="PROSITE" id="PS50011"/>
    </source>
</evidence>
<evidence type="ECO:0000256" key="15">
    <source>
        <dbReference type="ARBA" id="ARBA00047899"/>
    </source>
</evidence>
<dbReference type="EMBL" id="CM026422">
    <property type="protein sequence ID" value="KAG0588566.1"/>
    <property type="molecule type" value="Genomic_DNA"/>
</dbReference>
<evidence type="ECO:0000256" key="20">
    <source>
        <dbReference type="SAM" id="SignalP"/>
    </source>
</evidence>
<dbReference type="GO" id="GO:0005886">
    <property type="term" value="C:plasma membrane"/>
    <property type="evidence" value="ECO:0007669"/>
    <property type="project" value="UniProtKB-SubCell"/>
</dbReference>
<dbReference type="Pfam" id="PF23473">
    <property type="entry name" value="LysM3_LYK4_5"/>
    <property type="match status" value="1"/>
</dbReference>
<keyword evidence="4" id="KW-0723">Serine/threonine-protein kinase</keyword>
<evidence type="ECO:0000256" key="6">
    <source>
        <dbReference type="ARBA" id="ARBA00022692"/>
    </source>
</evidence>
<comment type="subcellular location">
    <subcellularLocation>
        <location evidence="1">Cell membrane</location>
        <topology evidence="1">Single-pass type I membrane protein</topology>
    </subcellularLocation>
</comment>
<evidence type="ECO:0000256" key="3">
    <source>
        <dbReference type="ARBA" id="ARBA00022475"/>
    </source>
</evidence>
<protein>
    <recommendedName>
        <fullName evidence="2">non-specific serine/threonine protein kinase</fullName>
        <ecNumber evidence="2">2.7.11.1</ecNumber>
    </recommendedName>
</protein>
<keyword evidence="12 19" id="KW-0472">Membrane</keyword>
<dbReference type="InterPro" id="IPR011009">
    <property type="entry name" value="Kinase-like_dom_sf"/>
</dbReference>
<feature type="region of interest" description="Disordered" evidence="18">
    <location>
        <begin position="577"/>
        <end position="604"/>
    </location>
</feature>
<dbReference type="GO" id="GO:0004674">
    <property type="term" value="F:protein serine/threonine kinase activity"/>
    <property type="evidence" value="ECO:0007669"/>
    <property type="project" value="UniProtKB-KW"/>
</dbReference>
<evidence type="ECO:0000256" key="14">
    <source>
        <dbReference type="ARBA" id="ARBA00023180"/>
    </source>
</evidence>
<feature type="binding site" evidence="17">
    <location>
        <position position="346"/>
    </location>
    <ligand>
        <name>ATP</name>
        <dbReference type="ChEBI" id="CHEBI:30616"/>
    </ligand>
</feature>
<dbReference type="Proteomes" id="UP000822688">
    <property type="component" value="Chromosome 2"/>
</dbReference>
<dbReference type="InterPro" id="IPR017441">
    <property type="entry name" value="Protein_kinase_ATP_BS"/>
</dbReference>
<dbReference type="SUPFAM" id="SSF56112">
    <property type="entry name" value="Protein kinase-like (PK-like)"/>
    <property type="match status" value="1"/>
</dbReference>
<dbReference type="GO" id="GO:0002229">
    <property type="term" value="P:defense response to oomycetes"/>
    <property type="evidence" value="ECO:0007669"/>
    <property type="project" value="UniProtKB-ARBA"/>
</dbReference>
<evidence type="ECO:0000256" key="7">
    <source>
        <dbReference type="ARBA" id="ARBA00022729"/>
    </source>
</evidence>
<evidence type="ECO:0000256" key="13">
    <source>
        <dbReference type="ARBA" id="ARBA00023170"/>
    </source>
</evidence>
<keyword evidence="9" id="KW-0418">Kinase</keyword>
<keyword evidence="13" id="KW-0675">Receptor</keyword>
<evidence type="ECO:0000256" key="12">
    <source>
        <dbReference type="ARBA" id="ARBA00023136"/>
    </source>
</evidence>
<dbReference type="PROSITE" id="PS51782">
    <property type="entry name" value="LYSM"/>
    <property type="match status" value="1"/>
</dbReference>
<evidence type="ECO:0000256" key="8">
    <source>
        <dbReference type="ARBA" id="ARBA00022741"/>
    </source>
</evidence>
<feature type="transmembrane region" description="Helical" evidence="19">
    <location>
        <begin position="255"/>
        <end position="277"/>
    </location>
</feature>
<dbReference type="InterPro" id="IPR000719">
    <property type="entry name" value="Prot_kinase_dom"/>
</dbReference>
<keyword evidence="8 17" id="KW-0547">Nucleotide-binding</keyword>
<comment type="catalytic activity">
    <reaction evidence="15">
        <text>L-threonyl-[protein] + ATP = O-phospho-L-threonyl-[protein] + ADP + H(+)</text>
        <dbReference type="Rhea" id="RHEA:46608"/>
        <dbReference type="Rhea" id="RHEA-COMP:11060"/>
        <dbReference type="Rhea" id="RHEA-COMP:11605"/>
        <dbReference type="ChEBI" id="CHEBI:15378"/>
        <dbReference type="ChEBI" id="CHEBI:30013"/>
        <dbReference type="ChEBI" id="CHEBI:30616"/>
        <dbReference type="ChEBI" id="CHEBI:61977"/>
        <dbReference type="ChEBI" id="CHEBI:456216"/>
        <dbReference type="EC" id="2.7.11.1"/>
    </reaction>
</comment>
<keyword evidence="24" id="KW-1185">Reference proteome</keyword>
<dbReference type="InterPro" id="IPR059143">
    <property type="entry name" value="NFP_LysM2"/>
</dbReference>
<dbReference type="InterPro" id="IPR008271">
    <property type="entry name" value="Ser/Thr_kinase_AS"/>
</dbReference>
<feature type="domain" description="LysM" evidence="22">
    <location>
        <begin position="175"/>
        <end position="219"/>
    </location>
</feature>
<keyword evidence="14" id="KW-0325">Glycoprotein</keyword>
<evidence type="ECO:0000256" key="9">
    <source>
        <dbReference type="ARBA" id="ARBA00022777"/>
    </source>
</evidence>
<keyword evidence="10 17" id="KW-0067">ATP-binding</keyword>
<evidence type="ECO:0000256" key="11">
    <source>
        <dbReference type="ARBA" id="ARBA00022989"/>
    </source>
</evidence>
<dbReference type="PANTHER" id="PTHR45927">
    <property type="entry name" value="LYSM-DOMAIN RECEPTOR-LIKE KINASE-RELATED"/>
    <property type="match status" value="1"/>
</dbReference>
<dbReference type="SMART" id="SM00220">
    <property type="entry name" value="S_TKc"/>
    <property type="match status" value="1"/>
</dbReference>
<keyword evidence="3" id="KW-1003">Cell membrane</keyword>
<reference evidence="23" key="1">
    <citation type="submission" date="2020-06" db="EMBL/GenBank/DDBJ databases">
        <title>WGS assembly of Ceratodon purpureus strain R40.</title>
        <authorList>
            <person name="Carey S.B."/>
            <person name="Jenkins J."/>
            <person name="Shu S."/>
            <person name="Lovell J.T."/>
            <person name="Sreedasyam A."/>
            <person name="Maumus F."/>
            <person name="Tiley G.P."/>
            <person name="Fernandez-Pozo N."/>
            <person name="Barry K."/>
            <person name="Chen C."/>
            <person name="Wang M."/>
            <person name="Lipzen A."/>
            <person name="Daum C."/>
            <person name="Saski C.A."/>
            <person name="Payton A.C."/>
            <person name="Mcbreen J.C."/>
            <person name="Conrad R.E."/>
            <person name="Kollar L.M."/>
            <person name="Olsson S."/>
            <person name="Huttunen S."/>
            <person name="Landis J.B."/>
            <person name="Wickett N.J."/>
            <person name="Johnson M.G."/>
            <person name="Rensing S.A."/>
            <person name="Grimwood J."/>
            <person name="Schmutz J."/>
            <person name="Mcdaniel S.F."/>
        </authorList>
    </citation>
    <scope>NUCLEOTIDE SEQUENCE</scope>
    <source>
        <strain evidence="23">R40</strain>
    </source>
</reference>
<dbReference type="AlphaFoldDB" id="A0A8T0J0M2"/>
<accession>A0A8T0J0M2</accession>
<evidence type="ECO:0000256" key="2">
    <source>
        <dbReference type="ARBA" id="ARBA00012513"/>
    </source>
</evidence>
<dbReference type="SUPFAM" id="SSF54106">
    <property type="entry name" value="LysM domain"/>
    <property type="match status" value="1"/>
</dbReference>
<gene>
    <name evidence="23" type="ORF">KC19_2G252800</name>
</gene>
<dbReference type="InterPro" id="IPR052611">
    <property type="entry name" value="Plant_RLK_LysM"/>
</dbReference>
<dbReference type="InterPro" id="IPR036779">
    <property type="entry name" value="LysM_dom_sf"/>
</dbReference>
<dbReference type="FunFam" id="1.10.510.10:FF:000240">
    <property type="entry name" value="Lectin-domain containing receptor kinase A4.3"/>
    <property type="match status" value="1"/>
</dbReference>
<dbReference type="InterPro" id="IPR056563">
    <property type="entry name" value="LysM3_LYK4_5"/>
</dbReference>
<dbReference type="Gene3D" id="3.10.350.10">
    <property type="entry name" value="LysM domain"/>
    <property type="match status" value="1"/>
</dbReference>